<dbReference type="GO" id="GO:0042981">
    <property type="term" value="P:regulation of apoptotic process"/>
    <property type="evidence" value="ECO:0007669"/>
    <property type="project" value="InterPro"/>
</dbReference>
<dbReference type="SUPFAM" id="SSF47986">
    <property type="entry name" value="DEATH domain"/>
    <property type="match status" value="1"/>
</dbReference>
<comment type="similarity">
    <text evidence="1">Belongs to the peptidase C14A family.</text>
</comment>
<dbReference type="Pfam" id="PF00656">
    <property type="entry name" value="Peptidase_C14"/>
    <property type="match status" value="1"/>
</dbReference>
<dbReference type="GO" id="GO:0006508">
    <property type="term" value="P:proteolysis"/>
    <property type="evidence" value="ECO:0007669"/>
    <property type="project" value="InterPro"/>
</dbReference>
<accession>A0AAD7R4P3</accession>
<evidence type="ECO:0008006" key="8">
    <source>
        <dbReference type="Google" id="ProtNLM"/>
    </source>
</evidence>
<evidence type="ECO:0000256" key="1">
    <source>
        <dbReference type="ARBA" id="ARBA00010134"/>
    </source>
</evidence>
<keyword evidence="2" id="KW-0053">Apoptosis</keyword>
<dbReference type="Gene3D" id="3.40.50.1460">
    <property type="match status" value="1"/>
</dbReference>
<dbReference type="PROSITE" id="PS50208">
    <property type="entry name" value="CASPASE_P20"/>
    <property type="match status" value="1"/>
</dbReference>
<dbReference type="GO" id="GO:0006915">
    <property type="term" value="P:apoptotic process"/>
    <property type="evidence" value="ECO:0007669"/>
    <property type="project" value="UniProtKB-KW"/>
</dbReference>
<dbReference type="InterPro" id="IPR001309">
    <property type="entry name" value="Pept_C14_p20"/>
</dbReference>
<sequence length="568" mass="63739">MPKSNQVKGGVTAATALASHSYCASQGGDASGDGMETLSSKWTDKIDSIVDSVHRLGKKENGRHRHIVIHFTMRHFRDELWRLTKGSAVCKELNVSFAEHVLPADREARVAVWPQIKQAREAAELSSDECKKLFYLCGNLDTDRCVEDVSGMLKSVMNSREVDRRFLLELMFRIRRYDILSRVLRTNKCEVEGILGNGGHLSEYRVLMVDVGESLGADDMHSLMFLLTETLPTGRMGKATSFLDVVVELEKLDKVSCGDVELIEQCLHRIRRVDLAKRVQQYRAGGEGSSGQESRGALFTPPVHHSMCHRTPTPLAPENIKMAVPETGWQYGQSPVEVYRMRGVPRGVCVIFDCVGSDGDMLEQTFSRLHFRVILCKWPSVEEVRCTLLEESQRSGLQGEDAFVCCLLSRATSTHLLATEPQGPGLRLEAVRHLFTTEACPGLVGKPKLFFIQSYCVPEPQACCRHRDEDLVTDGPASPCTTETIPTGADVFWSQCRTDEQQLQFTSHHSVYLQSLSAVLLDGQRRKLHLVDVHTEVNAVVYEHNQRNPAERYSVSLRHTLRKNLFLC</sequence>
<gene>
    <name evidence="6" type="ORF">AAFF_G00367750</name>
</gene>
<dbReference type="FunFam" id="1.10.533.10:FF:000016">
    <property type="entry name" value="CASP8 and FADD-like apoptosis regulator"/>
    <property type="match status" value="1"/>
</dbReference>
<feature type="domain" description="DED" evidence="4">
    <location>
        <begin position="124"/>
        <end position="185"/>
    </location>
</feature>
<comment type="caution">
    <text evidence="6">The sequence shown here is derived from an EMBL/GenBank/DDBJ whole genome shotgun (WGS) entry which is preliminary data.</text>
</comment>
<dbReference type="EMBL" id="JAINUG010000633">
    <property type="protein sequence ID" value="KAJ8362589.1"/>
    <property type="molecule type" value="Genomic_DNA"/>
</dbReference>
<dbReference type="PANTHER" id="PTHR48169:SF3">
    <property type="entry name" value="CASP8 AND FADD LIKE APOPTOSIS REGULATOR"/>
    <property type="match status" value="1"/>
</dbReference>
<dbReference type="InterPro" id="IPR015917">
    <property type="entry name" value="Pept_C14A"/>
</dbReference>
<dbReference type="GO" id="GO:0004197">
    <property type="term" value="F:cysteine-type endopeptidase activity"/>
    <property type="evidence" value="ECO:0007669"/>
    <property type="project" value="InterPro"/>
</dbReference>
<dbReference type="SMART" id="SM00115">
    <property type="entry name" value="CASc"/>
    <property type="match status" value="1"/>
</dbReference>
<keyword evidence="3" id="KW-0677">Repeat</keyword>
<name>A0AAD7R4P3_9TELE</name>
<dbReference type="InterPro" id="IPR001875">
    <property type="entry name" value="DED_dom"/>
</dbReference>
<dbReference type="SUPFAM" id="SSF52129">
    <property type="entry name" value="Caspase-like"/>
    <property type="match status" value="1"/>
</dbReference>
<dbReference type="PANTHER" id="PTHR48169">
    <property type="entry name" value="DED DOMAIN-CONTAINING PROTEIN"/>
    <property type="match status" value="1"/>
</dbReference>
<evidence type="ECO:0000256" key="3">
    <source>
        <dbReference type="ARBA" id="ARBA00022737"/>
    </source>
</evidence>
<dbReference type="PROSITE" id="PS50168">
    <property type="entry name" value="DED"/>
    <property type="match status" value="2"/>
</dbReference>
<dbReference type="CDD" id="cd08340">
    <property type="entry name" value="DED_c-FLIP_r2"/>
    <property type="match status" value="1"/>
</dbReference>
<reference evidence="6" key="1">
    <citation type="journal article" date="2023" name="Science">
        <title>Genome structures resolve the early diversification of teleost fishes.</title>
        <authorList>
            <person name="Parey E."/>
            <person name="Louis A."/>
            <person name="Montfort J."/>
            <person name="Bouchez O."/>
            <person name="Roques C."/>
            <person name="Iampietro C."/>
            <person name="Lluch J."/>
            <person name="Castinel A."/>
            <person name="Donnadieu C."/>
            <person name="Desvignes T."/>
            <person name="Floi Bucao C."/>
            <person name="Jouanno E."/>
            <person name="Wen M."/>
            <person name="Mejri S."/>
            <person name="Dirks R."/>
            <person name="Jansen H."/>
            <person name="Henkel C."/>
            <person name="Chen W.J."/>
            <person name="Zahm M."/>
            <person name="Cabau C."/>
            <person name="Klopp C."/>
            <person name="Thompson A.W."/>
            <person name="Robinson-Rechavi M."/>
            <person name="Braasch I."/>
            <person name="Lecointre G."/>
            <person name="Bobe J."/>
            <person name="Postlethwait J.H."/>
            <person name="Berthelot C."/>
            <person name="Roest Crollius H."/>
            <person name="Guiguen Y."/>
        </authorList>
    </citation>
    <scope>NUCLEOTIDE SEQUENCE</scope>
    <source>
        <strain evidence="6">NC1722</strain>
    </source>
</reference>
<protein>
    <recommendedName>
        <fullName evidence="8">CASP8 and FADD-like apoptosis regulator</fullName>
    </recommendedName>
</protein>
<keyword evidence="7" id="KW-1185">Reference proteome</keyword>
<evidence type="ECO:0000313" key="6">
    <source>
        <dbReference type="EMBL" id="KAJ8362589.1"/>
    </source>
</evidence>
<feature type="domain" description="DED" evidence="4">
    <location>
        <begin position="203"/>
        <end position="281"/>
    </location>
</feature>
<proteinExistence type="inferred from homology"/>
<evidence type="ECO:0000259" key="5">
    <source>
        <dbReference type="PROSITE" id="PS50208"/>
    </source>
</evidence>
<evidence type="ECO:0000313" key="7">
    <source>
        <dbReference type="Proteomes" id="UP001221898"/>
    </source>
</evidence>
<dbReference type="InterPro" id="IPR011029">
    <property type="entry name" value="DEATH-like_dom_sf"/>
</dbReference>
<dbReference type="Gene3D" id="1.10.533.10">
    <property type="entry name" value="Death Domain, Fas"/>
    <property type="match status" value="2"/>
</dbReference>
<evidence type="ECO:0000259" key="4">
    <source>
        <dbReference type="PROSITE" id="PS50168"/>
    </source>
</evidence>
<dbReference type="AlphaFoldDB" id="A0AAD7R4P3"/>
<dbReference type="InterPro" id="IPR011600">
    <property type="entry name" value="Pept_C14_caspase"/>
</dbReference>
<dbReference type="GO" id="GO:0005737">
    <property type="term" value="C:cytoplasm"/>
    <property type="evidence" value="ECO:0007669"/>
    <property type="project" value="UniProtKB-ARBA"/>
</dbReference>
<organism evidence="6 7">
    <name type="scientific">Aldrovandia affinis</name>
    <dbReference type="NCBI Taxonomy" id="143900"/>
    <lineage>
        <taxon>Eukaryota</taxon>
        <taxon>Metazoa</taxon>
        <taxon>Chordata</taxon>
        <taxon>Craniata</taxon>
        <taxon>Vertebrata</taxon>
        <taxon>Euteleostomi</taxon>
        <taxon>Actinopterygii</taxon>
        <taxon>Neopterygii</taxon>
        <taxon>Teleostei</taxon>
        <taxon>Notacanthiformes</taxon>
        <taxon>Halosauridae</taxon>
        <taxon>Aldrovandia</taxon>
    </lineage>
</organism>
<evidence type="ECO:0000256" key="2">
    <source>
        <dbReference type="ARBA" id="ARBA00022703"/>
    </source>
</evidence>
<dbReference type="SMART" id="SM00031">
    <property type="entry name" value="DED"/>
    <property type="match status" value="2"/>
</dbReference>
<dbReference type="InterPro" id="IPR029030">
    <property type="entry name" value="Caspase-like_dom_sf"/>
</dbReference>
<dbReference type="Proteomes" id="UP001221898">
    <property type="component" value="Unassembled WGS sequence"/>
</dbReference>
<feature type="domain" description="Caspase family p20" evidence="5">
    <location>
        <begin position="358"/>
        <end position="454"/>
    </location>
</feature>
<dbReference type="Pfam" id="PF01335">
    <property type="entry name" value="DED"/>
    <property type="match status" value="1"/>
</dbReference>